<dbReference type="Pfam" id="PF13602">
    <property type="entry name" value="ADH_zinc_N_2"/>
    <property type="match status" value="1"/>
</dbReference>
<dbReference type="Gene3D" id="3.40.50.720">
    <property type="entry name" value="NAD(P)-binding Rossmann-like Domain"/>
    <property type="match status" value="1"/>
</dbReference>
<dbReference type="GO" id="GO:0006633">
    <property type="term" value="P:fatty acid biosynthetic process"/>
    <property type="evidence" value="ECO:0007669"/>
    <property type="project" value="TreeGrafter"/>
</dbReference>
<dbReference type="Pfam" id="PF08659">
    <property type="entry name" value="KR"/>
    <property type="match status" value="1"/>
</dbReference>
<protein>
    <submittedName>
        <fullName evidence="6">Podospora anserina S mat+ genomic DNA chromosome 4, supercontig 2</fullName>
    </submittedName>
</protein>
<feature type="domain" description="Enoyl reductase (ER)" evidence="5">
    <location>
        <begin position="1"/>
        <end position="169"/>
    </location>
</feature>
<dbReference type="GO" id="GO:0044550">
    <property type="term" value="P:secondary metabolite biosynthetic process"/>
    <property type="evidence" value="ECO:0007669"/>
    <property type="project" value="TreeGrafter"/>
</dbReference>
<dbReference type="GO" id="GO:0016491">
    <property type="term" value="F:oxidoreductase activity"/>
    <property type="evidence" value="ECO:0007669"/>
    <property type="project" value="UniProtKB-KW"/>
</dbReference>
<dbReference type="SMART" id="SM00829">
    <property type="entry name" value="PKS_ER"/>
    <property type="match status" value="1"/>
</dbReference>
<dbReference type="KEGG" id="pan:PODANSg887"/>
<proteinExistence type="predicted"/>
<dbReference type="InterPro" id="IPR057326">
    <property type="entry name" value="KR_dom"/>
</dbReference>
<dbReference type="GO" id="GO:0004312">
    <property type="term" value="F:fatty acid synthase activity"/>
    <property type="evidence" value="ECO:0007669"/>
    <property type="project" value="TreeGrafter"/>
</dbReference>
<gene>
    <name evidence="6" type="ORF">PODANS_0_490</name>
</gene>
<dbReference type="InterPro" id="IPR050091">
    <property type="entry name" value="PKS_NRPS_Biosynth_Enz"/>
</dbReference>
<keyword evidence="1" id="KW-0596">Phosphopantetheine</keyword>
<organism evidence="6">
    <name type="scientific">Podospora anserina (strain S / ATCC MYA-4624 / DSM 980 / FGSC 10383)</name>
    <name type="common">Pleurage anserina</name>
    <dbReference type="NCBI Taxonomy" id="515849"/>
    <lineage>
        <taxon>Eukaryota</taxon>
        <taxon>Fungi</taxon>
        <taxon>Dikarya</taxon>
        <taxon>Ascomycota</taxon>
        <taxon>Pezizomycotina</taxon>
        <taxon>Sordariomycetes</taxon>
        <taxon>Sordariomycetidae</taxon>
        <taxon>Sordariales</taxon>
        <taxon>Podosporaceae</taxon>
        <taxon>Podospora</taxon>
        <taxon>Podospora anserina</taxon>
    </lineage>
</organism>
<evidence type="ECO:0000259" key="4">
    <source>
        <dbReference type="SMART" id="SM00822"/>
    </source>
</evidence>
<feature type="domain" description="Ketoreductase" evidence="4">
    <location>
        <begin position="115"/>
        <end position="294"/>
    </location>
</feature>
<dbReference type="HOGENOM" id="CLU_900526_0_0_1"/>
<dbReference type="SMART" id="SM00822">
    <property type="entry name" value="PKS_KR"/>
    <property type="match status" value="1"/>
</dbReference>
<dbReference type="OrthoDB" id="329835at2759"/>
<dbReference type="AlphaFoldDB" id="B2ADY2"/>
<dbReference type="PANTHER" id="PTHR43775:SF29">
    <property type="entry name" value="ASPERFURANONE POLYKETIDE SYNTHASE AFOG-RELATED"/>
    <property type="match status" value="1"/>
</dbReference>
<sequence>MIMARYGIPRERVLYSRDLSFAGEVRRLTAGRGVDVVLNSLAGDALVVSWECVAPFGRFVEIGKRDIFSHGEIAHVPVCKECIVLRGGFESCVGWWRWGIDRGCCSKGWQFEGDGRYVIAGGLGAMGRVIAEWMAAKGVGHLVLLSRSGATSAEALAFIERLQSQGAAIYSPVCDAADGESLRAVLDRCKAHMPPIKGCIQVATVLRDSFFEDMDHESWSVPLKSKIDASWSLHKQLTANLDFFVLFSSVAAIIGSQAQANYAAGNTFQDELSRHRISKGLRTLSVNLSLVGGLSGSRPSIPIWRSSSS</sequence>
<accession>B2ADY2</accession>
<evidence type="ECO:0000256" key="2">
    <source>
        <dbReference type="ARBA" id="ARBA00022553"/>
    </source>
</evidence>
<name>B2ADY2_PODAN</name>
<reference evidence="6" key="1">
    <citation type="journal article" date="2008" name="Genome Biol.">
        <title>The genome sequence of the model ascomycete fungus Podospora anserina.</title>
        <authorList>
            <person name="Espagne E."/>
            <person name="Lespinet O."/>
            <person name="Malagnac F."/>
            <person name="Da Silva C."/>
            <person name="Jaillon O."/>
            <person name="Porcel B.M."/>
            <person name="Couloux A."/>
            <person name="Aury J.-M."/>
            <person name="Segurens B."/>
            <person name="Poulain J."/>
            <person name="Anthouard V."/>
            <person name="Grossetete S."/>
            <person name="Khalili H."/>
            <person name="Coppin E."/>
            <person name="Dequard-Chablat M."/>
            <person name="Picard M."/>
            <person name="Contamine V."/>
            <person name="Arnaise S."/>
            <person name="Bourdais A."/>
            <person name="Berteaux-Lecellier V."/>
            <person name="Gautheret D."/>
            <person name="de Vries R.P."/>
            <person name="Battaglia E."/>
            <person name="Coutinho P.M."/>
            <person name="Danchin E.G.J."/>
            <person name="Henrissat B."/>
            <person name="El Khoury R."/>
            <person name="Sainsard-Chanet A."/>
            <person name="Boivin A."/>
            <person name="Pinan-Lucarre B."/>
            <person name="Sellem C.H."/>
            <person name="Debuchy R."/>
            <person name="Wincker P."/>
            <person name="Weissenbach J."/>
            <person name="Silar P."/>
        </authorList>
    </citation>
    <scope>NUCLEOTIDE SEQUENCE [LARGE SCALE GENOMIC DNA]</scope>
    <source>
        <strain evidence="6">S mat+</strain>
    </source>
</reference>
<dbReference type="Gene3D" id="3.90.180.10">
    <property type="entry name" value="Medium-chain alcohol dehydrogenases, catalytic domain"/>
    <property type="match status" value="1"/>
</dbReference>
<evidence type="ECO:0000313" key="6">
    <source>
        <dbReference type="EMBL" id="CAP61647.1"/>
    </source>
</evidence>
<dbReference type="PANTHER" id="PTHR43775">
    <property type="entry name" value="FATTY ACID SYNTHASE"/>
    <property type="match status" value="1"/>
</dbReference>
<evidence type="ECO:0000256" key="3">
    <source>
        <dbReference type="ARBA" id="ARBA00023002"/>
    </source>
</evidence>
<dbReference type="GeneID" id="6188026"/>
<reference evidence="6" key="2">
    <citation type="submission" date="2008-07" db="EMBL/GenBank/DDBJ databases">
        <authorList>
            <person name="Genoscope - CEA"/>
        </authorList>
    </citation>
    <scope>NUCLEOTIDE SEQUENCE</scope>
    <source>
        <strain evidence="6">S mat+</strain>
    </source>
</reference>
<keyword evidence="2" id="KW-0597">Phosphoprotein</keyword>
<keyword evidence="3" id="KW-0560">Oxidoreductase</keyword>
<evidence type="ECO:0000259" key="5">
    <source>
        <dbReference type="SMART" id="SM00829"/>
    </source>
</evidence>
<dbReference type="SUPFAM" id="SSF51735">
    <property type="entry name" value="NAD(P)-binding Rossmann-fold domains"/>
    <property type="match status" value="2"/>
</dbReference>
<dbReference type="RefSeq" id="XP_001903871.1">
    <property type="nucleotide sequence ID" value="XM_001903836.1"/>
</dbReference>
<dbReference type="InterPro" id="IPR020843">
    <property type="entry name" value="ER"/>
</dbReference>
<dbReference type="VEuPathDB" id="FungiDB:PODANS_0_490"/>
<dbReference type="InterPro" id="IPR013968">
    <property type="entry name" value="PKS_KR"/>
</dbReference>
<evidence type="ECO:0000256" key="1">
    <source>
        <dbReference type="ARBA" id="ARBA00022450"/>
    </source>
</evidence>
<dbReference type="InterPro" id="IPR036291">
    <property type="entry name" value="NAD(P)-bd_dom_sf"/>
</dbReference>
<dbReference type="EMBL" id="CU633455">
    <property type="protein sequence ID" value="CAP61647.1"/>
    <property type="molecule type" value="Genomic_DNA"/>
</dbReference>